<name>A0AAD3HR44_9CHLO</name>
<evidence type="ECO:0000313" key="1">
    <source>
        <dbReference type="EMBL" id="GFR50749.1"/>
    </source>
</evidence>
<organism evidence="1 2">
    <name type="scientific">Astrephomene gubernaculifera</name>
    <dbReference type="NCBI Taxonomy" id="47775"/>
    <lineage>
        <taxon>Eukaryota</taxon>
        <taxon>Viridiplantae</taxon>
        <taxon>Chlorophyta</taxon>
        <taxon>core chlorophytes</taxon>
        <taxon>Chlorophyceae</taxon>
        <taxon>CS clade</taxon>
        <taxon>Chlamydomonadales</taxon>
        <taxon>Astrephomenaceae</taxon>
        <taxon>Astrephomene</taxon>
    </lineage>
</organism>
<protein>
    <submittedName>
        <fullName evidence="1">Uncharacterized protein</fullName>
    </submittedName>
</protein>
<dbReference type="EMBL" id="BMAR01000040">
    <property type="protein sequence ID" value="GFR50749.1"/>
    <property type="molecule type" value="Genomic_DNA"/>
</dbReference>
<comment type="caution">
    <text evidence="1">The sequence shown here is derived from an EMBL/GenBank/DDBJ whole genome shotgun (WGS) entry which is preliminary data.</text>
</comment>
<keyword evidence="2" id="KW-1185">Reference proteome</keyword>
<gene>
    <name evidence="1" type="ORF">Agub_g13015</name>
</gene>
<reference evidence="1 2" key="1">
    <citation type="journal article" date="2021" name="Sci. Rep.">
        <title>Genome sequencing of the multicellular alga Astrephomene provides insights into convergent evolution of germ-soma differentiation.</title>
        <authorList>
            <person name="Yamashita S."/>
            <person name="Yamamoto K."/>
            <person name="Matsuzaki R."/>
            <person name="Suzuki S."/>
            <person name="Yamaguchi H."/>
            <person name="Hirooka S."/>
            <person name="Minakuchi Y."/>
            <person name="Miyagishima S."/>
            <person name="Kawachi M."/>
            <person name="Toyoda A."/>
            <person name="Nozaki H."/>
        </authorList>
    </citation>
    <scope>NUCLEOTIDE SEQUENCE [LARGE SCALE GENOMIC DNA]</scope>
    <source>
        <strain evidence="1 2">NIES-4017</strain>
    </source>
</reference>
<dbReference type="AlphaFoldDB" id="A0AAD3HR44"/>
<feature type="non-terminal residue" evidence="1">
    <location>
        <position position="749"/>
    </location>
</feature>
<sequence length="749" mass="76413">LGAACARAAAASVSLPSAAAAGSASGRAQAPAALGCGPGAALHAAAEHLGAIASAGAAVAAAAAVPGYGGSNHDCQPTSCTGPTAAACSTNGPMLQMAMVAATAKPSCASSLTDPWVTLASATAVAGGLMEGCLAAVRLQPIHLREPLLATLQPTLQSLTATLEGVAAAAGSAATPHATTRTDACAGSVAWALYEVDPKGLLCQAVGYVWARLQAQPALPELPPPAAGLVQHMVTSATARSEGRWHPAGGVVSVLLAGSLGIARLLHVAGSAGGGPSDAAMELLEQHMQGPLFADTQLLARTALEAARQPAAPQAAAMPRAPPSALASRLLHSLAAETRRLHWLYGGVADDVGGRTWLAALPPAASGALRDILDRTFVCVVSVLTAAYDTLAAPLAIARHREAFCGPAAGTGSARRCCLAAPPMVPTVVAFGCLADVQFCALQLRVHGDLVARLSSDMAAFPAEALAPLLGLLPCYGPFAATYETGAPVAVSRLAFILPVAASCVPHVDDVGGAAASVLPYIYLLLKGAPEAVTQAAHAVWAALLAGVCEAGDGMPSQAQGAHGGVETSRAELSPVRPVDIDLAASMVPFYVARTCQPPCSVADVELMERGLRQVWRSLPLAHSAKVWSIAHLAQELRMRVHVPNQRPATLSNGAGHRQHEESQDTDVAIAVALPVAERFATALGVLIAEIDFPLLKDALRQVDGLLRVVEGTGRIVIVQTLLDSWLLCNDYARKPLLDEWLRTKLATA</sequence>
<accession>A0AAD3HR44</accession>
<proteinExistence type="predicted"/>
<dbReference type="Proteomes" id="UP001054857">
    <property type="component" value="Unassembled WGS sequence"/>
</dbReference>
<evidence type="ECO:0000313" key="2">
    <source>
        <dbReference type="Proteomes" id="UP001054857"/>
    </source>
</evidence>